<evidence type="ECO:0000313" key="9">
    <source>
        <dbReference type="Proteomes" id="UP000693970"/>
    </source>
</evidence>
<evidence type="ECO:0000256" key="2">
    <source>
        <dbReference type="ARBA" id="ARBA00022630"/>
    </source>
</evidence>
<keyword evidence="2" id="KW-0285">Flavoprotein</keyword>
<dbReference type="Pfam" id="PF07992">
    <property type="entry name" value="Pyr_redox_2"/>
    <property type="match status" value="1"/>
</dbReference>
<feature type="domain" description="FAD/NAD(P)-binding" evidence="7">
    <location>
        <begin position="128"/>
        <end position="339"/>
    </location>
</feature>
<evidence type="ECO:0000256" key="1">
    <source>
        <dbReference type="ARBA" id="ARBA00001974"/>
    </source>
</evidence>
<comment type="cofactor">
    <cofactor evidence="1">
        <name>FAD</name>
        <dbReference type="ChEBI" id="CHEBI:57692"/>
    </cofactor>
</comment>
<sequence>MLPFSSSSLLLLFHRCRFYKNNRCLISKRNRQILVDGSSLSLSSVLPSVRIPTTTTTTTTCSSLRNTMVGTVRCCVDQPLSHQDRQQQQQPQQQRRYYSYTFSKTTTAMMMTSFDTNESFHDDTSRWKIAIVGSGPSGCYTAKYLQQAIQNMETNNHNVEAASSSSSTTTTTPTTKKIRQQEESYCQIDVLERLPTAYGLVRNGVAPDHPEVKNVQNDFDELFSSRSDGTTVRFFGNVQVGRDVSLDELRSIYDIVVLAFGCESDRTLNVPGNNYQHILTARQFVNWYNGHPEFDWVGPIVQQALNENNVSPKNIVVIGHGNVALDCARILAKTRDELVETDLTTRALEVLHPTDNNTVHRNISIVGRRGHVQGAFTIKEVRELTKLPNANFVVLQDELDAGSSTEASQQELKTSKPKQRIDALLRDNATTNENKETNSHNVHPDMTTTVHLRFLLNPIRFEPRPSEKDVLGAVVCERTQLQGGTGKQSAVGTGEHVVLPADLCLVSIGYKGIPIAGTEDYYDDQKGILKNDHGVVDNDSTTTGLAPLYVSGWLKRGPSGIIGTNITDAKDTVASIMKELQQQQQQQQQQKNHKSASSSSTTLMQLLDGRGVKVIDWESYLRINATETNPNRLRSPQQPREKLTERKDLLQAAAKK</sequence>
<reference evidence="8" key="2">
    <citation type="submission" date="2021-04" db="EMBL/GenBank/DDBJ databases">
        <authorList>
            <person name="Podell S."/>
        </authorList>
    </citation>
    <scope>NUCLEOTIDE SEQUENCE</scope>
    <source>
        <strain evidence="8">Hildebrandi</strain>
    </source>
</reference>
<dbReference type="InterPro" id="IPR023753">
    <property type="entry name" value="FAD/NAD-binding_dom"/>
</dbReference>
<keyword evidence="9" id="KW-1185">Reference proteome</keyword>
<dbReference type="EMBL" id="JAGRRH010000010">
    <property type="protein sequence ID" value="KAG7363803.1"/>
    <property type="molecule type" value="Genomic_DNA"/>
</dbReference>
<comment type="caution">
    <text evidence="8">The sequence shown here is derived from an EMBL/GenBank/DDBJ whole genome shotgun (WGS) entry which is preliminary data.</text>
</comment>
<reference evidence="8" key="1">
    <citation type="journal article" date="2021" name="Sci. Rep.">
        <title>Diploid genomic architecture of Nitzschia inconspicua, an elite biomass production diatom.</title>
        <authorList>
            <person name="Oliver A."/>
            <person name="Podell S."/>
            <person name="Pinowska A."/>
            <person name="Traller J.C."/>
            <person name="Smith S.R."/>
            <person name="McClure R."/>
            <person name="Beliaev A."/>
            <person name="Bohutskyi P."/>
            <person name="Hill E.A."/>
            <person name="Rabines A."/>
            <person name="Zheng H."/>
            <person name="Allen L.Z."/>
            <person name="Kuo A."/>
            <person name="Grigoriev I.V."/>
            <person name="Allen A.E."/>
            <person name="Hazlebeck D."/>
            <person name="Allen E.E."/>
        </authorList>
    </citation>
    <scope>NUCLEOTIDE SEQUENCE</scope>
    <source>
        <strain evidence="8">Hildebrandi</strain>
    </source>
</reference>
<dbReference type="Proteomes" id="UP000693970">
    <property type="component" value="Unassembled WGS sequence"/>
</dbReference>
<organism evidence="8 9">
    <name type="scientific">Nitzschia inconspicua</name>
    <dbReference type="NCBI Taxonomy" id="303405"/>
    <lineage>
        <taxon>Eukaryota</taxon>
        <taxon>Sar</taxon>
        <taxon>Stramenopiles</taxon>
        <taxon>Ochrophyta</taxon>
        <taxon>Bacillariophyta</taxon>
        <taxon>Bacillariophyceae</taxon>
        <taxon>Bacillariophycidae</taxon>
        <taxon>Bacillariales</taxon>
        <taxon>Bacillariaceae</taxon>
        <taxon>Nitzschia</taxon>
    </lineage>
</organism>
<keyword evidence="4" id="KW-0521">NADP</keyword>
<feature type="region of interest" description="Disordered" evidence="6">
    <location>
        <begin position="159"/>
        <end position="179"/>
    </location>
</feature>
<gene>
    <name evidence="8" type="ORF">IV203_027164</name>
</gene>
<keyword evidence="5" id="KW-0560">Oxidoreductase</keyword>
<dbReference type="PANTHER" id="PTHR48467:SF1">
    <property type="entry name" value="GLUTAMATE SYNTHASE 1 [NADH], CHLOROPLASTIC-LIKE"/>
    <property type="match status" value="1"/>
</dbReference>
<feature type="compositionally biased region" description="Low complexity" evidence="6">
    <location>
        <begin position="581"/>
        <end position="590"/>
    </location>
</feature>
<accession>A0A9K3LKI0</accession>
<evidence type="ECO:0000256" key="6">
    <source>
        <dbReference type="SAM" id="MobiDB-lite"/>
    </source>
</evidence>
<evidence type="ECO:0000256" key="5">
    <source>
        <dbReference type="ARBA" id="ARBA00023002"/>
    </source>
</evidence>
<evidence type="ECO:0000259" key="7">
    <source>
        <dbReference type="Pfam" id="PF07992"/>
    </source>
</evidence>
<dbReference type="GO" id="GO:0016491">
    <property type="term" value="F:oxidoreductase activity"/>
    <property type="evidence" value="ECO:0007669"/>
    <property type="project" value="UniProtKB-KW"/>
</dbReference>
<feature type="compositionally biased region" description="Low complexity" evidence="6">
    <location>
        <begin position="163"/>
        <end position="175"/>
    </location>
</feature>
<evidence type="ECO:0000313" key="8">
    <source>
        <dbReference type="EMBL" id="KAG7363803.1"/>
    </source>
</evidence>
<proteinExistence type="predicted"/>
<dbReference type="InterPro" id="IPR055275">
    <property type="entry name" value="Ferredox_Rdtase"/>
</dbReference>
<feature type="compositionally biased region" description="Polar residues" evidence="6">
    <location>
        <begin position="628"/>
        <end position="638"/>
    </location>
</feature>
<keyword evidence="3" id="KW-0274">FAD</keyword>
<feature type="region of interest" description="Disordered" evidence="6">
    <location>
        <begin position="628"/>
        <end position="656"/>
    </location>
</feature>
<evidence type="ECO:0000256" key="4">
    <source>
        <dbReference type="ARBA" id="ARBA00022857"/>
    </source>
</evidence>
<name>A0A9K3LKI0_9STRA</name>
<dbReference type="PANTHER" id="PTHR48467">
    <property type="entry name" value="GLUTAMATE SYNTHASE 1 [NADH], CHLOROPLASTIC-LIKE"/>
    <property type="match status" value="1"/>
</dbReference>
<feature type="compositionally biased region" description="Basic and acidic residues" evidence="6">
    <location>
        <begin position="639"/>
        <end position="649"/>
    </location>
</feature>
<feature type="region of interest" description="Disordered" evidence="6">
    <location>
        <begin position="578"/>
        <end position="600"/>
    </location>
</feature>
<dbReference type="OrthoDB" id="333024at2759"/>
<dbReference type="AlphaFoldDB" id="A0A9K3LKI0"/>
<evidence type="ECO:0000256" key="3">
    <source>
        <dbReference type="ARBA" id="ARBA00022827"/>
    </source>
</evidence>
<protein>
    <submittedName>
        <fullName evidence="8">Pyridine nucleotide-disulfide oxidoreductase</fullName>
    </submittedName>
</protein>